<dbReference type="FunFam" id="3.80.30.20:FF:000001">
    <property type="entry name" value="tRNA-2-methylthio-N(6)-dimethylallyladenosine synthase 2"/>
    <property type="match status" value="1"/>
</dbReference>
<dbReference type="PROSITE" id="PS51449">
    <property type="entry name" value="MTTASE_N"/>
    <property type="match status" value="1"/>
</dbReference>
<keyword evidence="5" id="KW-0949">S-adenosyl-L-methionine</keyword>
<dbReference type="PROSITE" id="PS50926">
    <property type="entry name" value="TRAM"/>
    <property type="match status" value="1"/>
</dbReference>
<dbReference type="SFLD" id="SFLDS00029">
    <property type="entry name" value="Radical_SAM"/>
    <property type="match status" value="1"/>
</dbReference>
<keyword evidence="7" id="KW-0408">Iron</keyword>
<accession>A0A1G2EI13</accession>
<sequence length="440" mass="49873">MKYFIVTYGCQMNWADSEKIAAVLEDTEYKPASKIEDADLIVVNMCSVRQSAVDRVMGLKEKIKNKKTIITGCVLKKDWLKLEKQFGKIIDIKEFIKKAKGNYFKKITSYVPIMTGCNNFCAYCVVPYTRGREISRPVKEIICEIKNLVKTGAKEIWLLGQNVNNYKHNTPPPSSPSKREISLTPPPPRRGRRGEGVDFPELLKIVNDIPGGFWIRFTSPHPKDFSDELINTMAKCEKLGEYLNLPVQAGDNQILKKMNRGYTVSQYEKLVKEIRAKIPNIALSTDVIVGFPGERKKQFENTAKLFRKIKYDMAYINKYSPRAGTVAAKMKDNVSPKEKIRRAKILNEIIMQTALENNKKCIGKTFEVLITAPNIGKTRSNKTIKINNDIPVGKFVNVKITDALVWGLKGELKNEQQTYSNSGADGFGENGFVNKTRQKI</sequence>
<dbReference type="Gene3D" id="3.40.50.12160">
    <property type="entry name" value="Methylthiotransferase, N-terminal domain"/>
    <property type="match status" value="1"/>
</dbReference>
<comment type="function">
    <text evidence="2">Catalyzes the methylthiolation of N6-(dimethylallyl)adenosine (i(6)A), leading to the formation of 2-methylthio-N6-(dimethylallyl)adenosine (ms(2)i(6)A) at position 37 in tRNAs that read codons beginning with uridine.</text>
</comment>
<keyword evidence="6" id="KW-0479">Metal-binding</keyword>
<comment type="cofactor">
    <cofactor evidence="1">
        <name>[4Fe-4S] cluster</name>
        <dbReference type="ChEBI" id="CHEBI:49883"/>
    </cofactor>
</comment>
<evidence type="ECO:0000256" key="7">
    <source>
        <dbReference type="ARBA" id="ARBA00023004"/>
    </source>
</evidence>
<dbReference type="Pfam" id="PF00919">
    <property type="entry name" value="UPF0004"/>
    <property type="match status" value="1"/>
</dbReference>
<dbReference type="Pfam" id="PF01938">
    <property type="entry name" value="TRAM"/>
    <property type="match status" value="1"/>
</dbReference>
<proteinExistence type="predicted"/>
<dbReference type="GO" id="GO:0051539">
    <property type="term" value="F:4 iron, 4 sulfur cluster binding"/>
    <property type="evidence" value="ECO:0007669"/>
    <property type="project" value="UniProtKB-KW"/>
</dbReference>
<protein>
    <recommendedName>
        <fullName evidence="9">tRNA-2-methylthio-N(6)-dimethylallyladenosine synthase</fullName>
        <ecNumber evidence="9">2.8.4.3</ecNumber>
    </recommendedName>
</protein>
<evidence type="ECO:0000256" key="10">
    <source>
        <dbReference type="SAM" id="MobiDB-lite"/>
    </source>
</evidence>
<comment type="caution">
    <text evidence="14">The sequence shown here is derived from an EMBL/GenBank/DDBJ whole genome shotgun (WGS) entry which is preliminary data.</text>
</comment>
<dbReference type="PROSITE" id="PS51918">
    <property type="entry name" value="RADICAL_SAM"/>
    <property type="match status" value="1"/>
</dbReference>
<keyword evidence="4" id="KW-0808">Transferase</keyword>
<feature type="domain" description="TRAM" evidence="11">
    <location>
        <begin position="359"/>
        <end position="414"/>
    </location>
</feature>
<reference evidence="14 15" key="1">
    <citation type="journal article" date="2016" name="Nat. Commun.">
        <title>Thousands of microbial genomes shed light on interconnected biogeochemical processes in an aquifer system.</title>
        <authorList>
            <person name="Anantharaman K."/>
            <person name="Brown C.T."/>
            <person name="Hug L.A."/>
            <person name="Sharon I."/>
            <person name="Castelle C.J."/>
            <person name="Probst A.J."/>
            <person name="Thomas B.C."/>
            <person name="Singh A."/>
            <person name="Wilkins M.J."/>
            <person name="Karaoz U."/>
            <person name="Brodie E.L."/>
            <person name="Williams K.H."/>
            <person name="Hubbard S.S."/>
            <person name="Banfield J.F."/>
        </authorList>
    </citation>
    <scope>NUCLEOTIDE SEQUENCE [LARGE SCALE GENOMIC DNA]</scope>
</reference>
<dbReference type="InterPro" id="IPR013848">
    <property type="entry name" value="Methylthiotransferase_N"/>
</dbReference>
<evidence type="ECO:0000256" key="8">
    <source>
        <dbReference type="ARBA" id="ARBA00023014"/>
    </source>
</evidence>
<name>A0A1G2EI13_9BACT</name>
<evidence type="ECO:0000256" key="2">
    <source>
        <dbReference type="ARBA" id="ARBA00003234"/>
    </source>
</evidence>
<dbReference type="NCBIfam" id="TIGR00089">
    <property type="entry name" value="MiaB/RimO family radical SAM methylthiotransferase"/>
    <property type="match status" value="1"/>
</dbReference>
<dbReference type="Proteomes" id="UP000176216">
    <property type="component" value="Unassembled WGS sequence"/>
</dbReference>
<dbReference type="PROSITE" id="PS01278">
    <property type="entry name" value="MTTASE_RADICAL"/>
    <property type="match status" value="1"/>
</dbReference>
<organism evidence="14 15">
    <name type="scientific">Candidatus Nealsonbacteria bacterium RIFCSPLOWO2_02_39_8</name>
    <dbReference type="NCBI Taxonomy" id="1801674"/>
    <lineage>
        <taxon>Bacteria</taxon>
        <taxon>Candidatus Nealsoniibacteriota</taxon>
    </lineage>
</organism>
<dbReference type="PANTHER" id="PTHR43020:SF2">
    <property type="entry name" value="MITOCHONDRIAL TRNA METHYLTHIOTRANSFERASE CDK5RAP1"/>
    <property type="match status" value="1"/>
</dbReference>
<dbReference type="AlphaFoldDB" id="A0A1G2EI13"/>
<dbReference type="InterPro" id="IPR007197">
    <property type="entry name" value="rSAM"/>
</dbReference>
<dbReference type="InterPro" id="IPR005839">
    <property type="entry name" value="Methylthiotransferase"/>
</dbReference>
<dbReference type="SFLD" id="SFLDG01061">
    <property type="entry name" value="methylthiotransferase"/>
    <property type="match status" value="1"/>
</dbReference>
<evidence type="ECO:0000256" key="4">
    <source>
        <dbReference type="ARBA" id="ARBA00022679"/>
    </source>
</evidence>
<dbReference type="InterPro" id="IPR002792">
    <property type="entry name" value="TRAM_dom"/>
</dbReference>
<evidence type="ECO:0000259" key="11">
    <source>
        <dbReference type="PROSITE" id="PS50926"/>
    </source>
</evidence>
<evidence type="ECO:0000259" key="13">
    <source>
        <dbReference type="PROSITE" id="PS51918"/>
    </source>
</evidence>
<dbReference type="InterPro" id="IPR006638">
    <property type="entry name" value="Elp3/MiaA/NifB-like_rSAM"/>
</dbReference>
<evidence type="ECO:0000256" key="3">
    <source>
        <dbReference type="ARBA" id="ARBA00022485"/>
    </source>
</evidence>
<dbReference type="SFLD" id="SFLDG01082">
    <property type="entry name" value="B12-binding_domain_containing"/>
    <property type="match status" value="1"/>
</dbReference>
<dbReference type="Pfam" id="PF04055">
    <property type="entry name" value="Radical_SAM"/>
    <property type="match status" value="1"/>
</dbReference>
<dbReference type="InterPro" id="IPR020612">
    <property type="entry name" value="Methylthiotransferase_CS"/>
</dbReference>
<dbReference type="InterPro" id="IPR058240">
    <property type="entry name" value="rSAM_sf"/>
</dbReference>
<feature type="domain" description="MTTase N-terminal" evidence="12">
    <location>
        <begin position="1"/>
        <end position="112"/>
    </location>
</feature>
<dbReference type="EMBL" id="MHMJ01000040">
    <property type="protein sequence ID" value="OGZ24878.1"/>
    <property type="molecule type" value="Genomic_DNA"/>
</dbReference>
<feature type="domain" description="Radical SAM core" evidence="13">
    <location>
        <begin position="103"/>
        <end position="356"/>
    </location>
</feature>
<dbReference type="EC" id="2.8.4.3" evidence="9"/>
<dbReference type="SUPFAM" id="SSF102114">
    <property type="entry name" value="Radical SAM enzymes"/>
    <property type="match status" value="1"/>
</dbReference>
<evidence type="ECO:0000256" key="6">
    <source>
        <dbReference type="ARBA" id="ARBA00022723"/>
    </source>
</evidence>
<dbReference type="GO" id="GO:0046872">
    <property type="term" value="F:metal ion binding"/>
    <property type="evidence" value="ECO:0007669"/>
    <property type="project" value="UniProtKB-KW"/>
</dbReference>
<dbReference type="CDD" id="cd01335">
    <property type="entry name" value="Radical_SAM"/>
    <property type="match status" value="1"/>
</dbReference>
<dbReference type="Gene3D" id="3.80.30.20">
    <property type="entry name" value="tm_1862 like domain"/>
    <property type="match status" value="1"/>
</dbReference>
<dbReference type="SMART" id="SM00729">
    <property type="entry name" value="Elp3"/>
    <property type="match status" value="1"/>
</dbReference>
<feature type="region of interest" description="Disordered" evidence="10">
    <location>
        <begin position="167"/>
        <end position="195"/>
    </location>
</feature>
<evidence type="ECO:0000256" key="1">
    <source>
        <dbReference type="ARBA" id="ARBA00001966"/>
    </source>
</evidence>
<evidence type="ECO:0000256" key="9">
    <source>
        <dbReference type="ARBA" id="ARBA00033765"/>
    </source>
</evidence>
<dbReference type="GO" id="GO:0005829">
    <property type="term" value="C:cytosol"/>
    <property type="evidence" value="ECO:0007669"/>
    <property type="project" value="TreeGrafter"/>
</dbReference>
<evidence type="ECO:0000313" key="14">
    <source>
        <dbReference type="EMBL" id="OGZ24878.1"/>
    </source>
</evidence>
<keyword evidence="3" id="KW-0004">4Fe-4S</keyword>
<evidence type="ECO:0000256" key="5">
    <source>
        <dbReference type="ARBA" id="ARBA00022691"/>
    </source>
</evidence>
<dbReference type="GO" id="GO:0035597">
    <property type="term" value="F:tRNA-2-methylthio-N(6)-dimethylallyladenosine(37) synthase activity"/>
    <property type="evidence" value="ECO:0007669"/>
    <property type="project" value="UniProtKB-EC"/>
</dbReference>
<keyword evidence="8" id="KW-0411">Iron-sulfur</keyword>
<evidence type="ECO:0000313" key="15">
    <source>
        <dbReference type="Proteomes" id="UP000176216"/>
    </source>
</evidence>
<gene>
    <name evidence="14" type="ORF">A2W71_03175</name>
</gene>
<evidence type="ECO:0000259" key="12">
    <source>
        <dbReference type="PROSITE" id="PS51449"/>
    </source>
</evidence>
<dbReference type="InterPro" id="IPR023404">
    <property type="entry name" value="rSAM_horseshoe"/>
</dbReference>
<dbReference type="PANTHER" id="PTHR43020">
    <property type="entry name" value="CDK5 REGULATORY SUBUNIT-ASSOCIATED PROTEIN 1"/>
    <property type="match status" value="1"/>
</dbReference>
<dbReference type="InterPro" id="IPR038135">
    <property type="entry name" value="Methylthiotransferase_N_sf"/>
</dbReference>